<accession>A0A1Y1XI83</accession>
<keyword evidence="2" id="KW-1185">Reference proteome</keyword>
<evidence type="ECO:0000313" key="1">
    <source>
        <dbReference type="EMBL" id="ORX85469.1"/>
    </source>
</evidence>
<sequence length="87" mass="9949">MPGAFLKFDNSINSKENIANINNNIDNIDKISITNNSELSVPFEEENDHSERIYKSNDIFENMDNIINDNVLDFTACRYCSSNLITL</sequence>
<dbReference type="EMBL" id="MCFG01000035">
    <property type="protein sequence ID" value="ORX85469.1"/>
    <property type="molecule type" value="Genomic_DNA"/>
</dbReference>
<name>A0A1Y1XI83_9FUNG</name>
<reference evidence="1 2" key="1">
    <citation type="submission" date="2016-08" db="EMBL/GenBank/DDBJ databases">
        <title>A Parts List for Fungal Cellulosomes Revealed by Comparative Genomics.</title>
        <authorList>
            <consortium name="DOE Joint Genome Institute"/>
            <person name="Haitjema C.H."/>
            <person name="Gilmore S.P."/>
            <person name="Henske J.K."/>
            <person name="Solomon K.V."/>
            <person name="De Groot R."/>
            <person name="Kuo A."/>
            <person name="Mondo S.J."/>
            <person name="Salamov A.A."/>
            <person name="Labutti K."/>
            <person name="Zhao Z."/>
            <person name="Chiniquy J."/>
            <person name="Barry K."/>
            <person name="Brewer H.M."/>
            <person name="Purvine S.O."/>
            <person name="Wright A.T."/>
            <person name="Boxma B."/>
            <person name="Van Alen T."/>
            <person name="Hackstein J.H."/>
            <person name="Baker S.E."/>
            <person name="Grigoriev I.V."/>
            <person name="O'Malley M.A."/>
        </authorList>
    </citation>
    <scope>NUCLEOTIDE SEQUENCE [LARGE SCALE GENOMIC DNA]</scope>
    <source>
        <strain evidence="1 2">S4</strain>
    </source>
</reference>
<reference evidence="1 2" key="2">
    <citation type="submission" date="2016-08" db="EMBL/GenBank/DDBJ databases">
        <title>Pervasive Adenine N6-methylation of Active Genes in Fungi.</title>
        <authorList>
            <consortium name="DOE Joint Genome Institute"/>
            <person name="Mondo S.J."/>
            <person name="Dannebaum R.O."/>
            <person name="Kuo R.C."/>
            <person name="Labutti K."/>
            <person name="Haridas S."/>
            <person name="Kuo A."/>
            <person name="Salamov A."/>
            <person name="Ahrendt S.R."/>
            <person name="Lipzen A."/>
            <person name="Sullivan W."/>
            <person name="Andreopoulos W.B."/>
            <person name="Clum A."/>
            <person name="Lindquist E."/>
            <person name="Daum C."/>
            <person name="Ramamoorthy G.K."/>
            <person name="Gryganskyi A."/>
            <person name="Culley D."/>
            <person name="Magnuson J.K."/>
            <person name="James T.Y."/>
            <person name="O'Malley M.A."/>
            <person name="Stajich J.E."/>
            <person name="Spatafora J.W."/>
            <person name="Visel A."/>
            <person name="Grigoriev I.V."/>
        </authorList>
    </citation>
    <scope>NUCLEOTIDE SEQUENCE [LARGE SCALE GENOMIC DNA]</scope>
    <source>
        <strain evidence="1 2">S4</strain>
    </source>
</reference>
<dbReference type="Proteomes" id="UP000193944">
    <property type="component" value="Unassembled WGS sequence"/>
</dbReference>
<protein>
    <submittedName>
        <fullName evidence="1">Uncharacterized protein</fullName>
    </submittedName>
</protein>
<gene>
    <name evidence="1" type="ORF">BCR32DRAFT_91528</name>
</gene>
<dbReference type="AlphaFoldDB" id="A0A1Y1XI83"/>
<organism evidence="1 2">
    <name type="scientific">Anaeromyces robustus</name>
    <dbReference type="NCBI Taxonomy" id="1754192"/>
    <lineage>
        <taxon>Eukaryota</taxon>
        <taxon>Fungi</taxon>
        <taxon>Fungi incertae sedis</taxon>
        <taxon>Chytridiomycota</taxon>
        <taxon>Chytridiomycota incertae sedis</taxon>
        <taxon>Neocallimastigomycetes</taxon>
        <taxon>Neocallimastigales</taxon>
        <taxon>Neocallimastigaceae</taxon>
        <taxon>Anaeromyces</taxon>
    </lineage>
</organism>
<proteinExistence type="predicted"/>
<evidence type="ECO:0000313" key="2">
    <source>
        <dbReference type="Proteomes" id="UP000193944"/>
    </source>
</evidence>
<comment type="caution">
    <text evidence="1">The sequence shown here is derived from an EMBL/GenBank/DDBJ whole genome shotgun (WGS) entry which is preliminary data.</text>
</comment>